<comment type="caution">
    <text evidence="7">The sequence shown here is derived from an EMBL/GenBank/DDBJ whole genome shotgun (WGS) entry which is preliminary data.</text>
</comment>
<feature type="transmembrane region" description="Helical" evidence="5">
    <location>
        <begin position="339"/>
        <end position="357"/>
    </location>
</feature>
<dbReference type="EMBL" id="QUSW01000003">
    <property type="protein sequence ID" value="RQP24463.1"/>
    <property type="molecule type" value="Genomic_DNA"/>
</dbReference>
<comment type="subcellular location">
    <subcellularLocation>
        <location evidence="1">Membrane</location>
        <topology evidence="1">Multi-pass membrane protein</topology>
    </subcellularLocation>
</comment>
<feature type="transmembrane region" description="Helical" evidence="5">
    <location>
        <begin position="216"/>
        <end position="235"/>
    </location>
</feature>
<keyword evidence="4 5" id="KW-0472">Membrane</keyword>
<organism evidence="7 8">
    <name type="scientific">Piscinibacter terrae</name>
    <dbReference type="NCBI Taxonomy" id="2496871"/>
    <lineage>
        <taxon>Bacteria</taxon>
        <taxon>Pseudomonadati</taxon>
        <taxon>Pseudomonadota</taxon>
        <taxon>Betaproteobacteria</taxon>
        <taxon>Burkholderiales</taxon>
        <taxon>Sphaerotilaceae</taxon>
        <taxon>Piscinibacter</taxon>
    </lineage>
</organism>
<protein>
    <submittedName>
        <fullName evidence="7">STAS domain-containing protein</fullName>
    </submittedName>
</protein>
<dbReference type="InterPro" id="IPR036513">
    <property type="entry name" value="STAS_dom_sf"/>
</dbReference>
<dbReference type="Pfam" id="PF00916">
    <property type="entry name" value="Sulfate_transp"/>
    <property type="match status" value="1"/>
</dbReference>
<reference evidence="7 8" key="2">
    <citation type="submission" date="2018-12" db="EMBL/GenBank/DDBJ databases">
        <title>Rhizobacter gummiphilus sp. nov., a rubber-degrading bacterium isolated from the soil of a botanical garden in Japan.</title>
        <authorList>
            <person name="Shunsuke S.S."/>
        </authorList>
    </citation>
    <scope>NUCLEOTIDE SEQUENCE [LARGE SCALE GENOMIC DNA]</scope>
    <source>
        <strain evidence="7 8">S-16</strain>
    </source>
</reference>
<feature type="transmembrane region" description="Helical" evidence="5">
    <location>
        <begin position="308"/>
        <end position="327"/>
    </location>
</feature>
<dbReference type="GO" id="GO:0055085">
    <property type="term" value="P:transmembrane transport"/>
    <property type="evidence" value="ECO:0007669"/>
    <property type="project" value="InterPro"/>
</dbReference>
<feature type="transmembrane region" description="Helical" evidence="5">
    <location>
        <begin position="27"/>
        <end position="48"/>
    </location>
</feature>
<evidence type="ECO:0000313" key="8">
    <source>
        <dbReference type="Proteomes" id="UP000267464"/>
    </source>
</evidence>
<dbReference type="SUPFAM" id="SSF52091">
    <property type="entry name" value="SpoIIaa-like"/>
    <property type="match status" value="1"/>
</dbReference>
<dbReference type="InterPro" id="IPR001902">
    <property type="entry name" value="SLC26A/SulP_fam"/>
</dbReference>
<feature type="transmembrane region" description="Helical" evidence="5">
    <location>
        <begin position="102"/>
        <end position="123"/>
    </location>
</feature>
<dbReference type="AlphaFoldDB" id="A0A3N7HRT7"/>
<dbReference type="InterPro" id="IPR011547">
    <property type="entry name" value="SLC26A/SulP_dom"/>
</dbReference>
<evidence type="ECO:0000313" key="7">
    <source>
        <dbReference type="EMBL" id="RQP24463.1"/>
    </source>
</evidence>
<evidence type="ECO:0000259" key="6">
    <source>
        <dbReference type="PROSITE" id="PS50801"/>
    </source>
</evidence>
<evidence type="ECO:0000256" key="1">
    <source>
        <dbReference type="ARBA" id="ARBA00004141"/>
    </source>
</evidence>
<sequence>MRTMPHLTTFDPARWRAYAQGALRDDLVAALVVSVLLIPQSLGYALLAGLPPEAGLYASLLPLLAYAALGSSPVIGVGPVALLSLMISQAVAHAPPGVPPHAVALVLAVEVGVLLALAAWWRLHALAALLSVPVLQGFETGGAVAIALSQLPALLGSGARGSSLPQLLASWRETPLPWWPLTALFGVVAIVALWVLRKRAADWLSRMMPRGRAVLLARLSPLVVLATAIAVEAITRSGERGVVLVGALPALEWRLHAMSFDLALWRELLPSAAPIALVAFVSSLVVAESMARKEGTRIDPRRELAGLAAANLAAAATAGMPVAGSFTRSVMALDAGSRTRMAGVFTAVFMGLAVLLIGRPLALLPIAVLAATILVASVAVFDLQPFREAWRYDRAECVLMTLVAVLTVVMGVTWALGVGVAASIGLLLQRTARPHVALIGRVPGTEHYRNAERYEVELTPGVMALRIDESLLFTNARQLSDVVAQQLVRYPDTRRVVLQMSPVNHIDLSGLAALRALHDMLAGRGIRLDLSEVKGPVLDGLKAGQWRQWFGGELFLSHHHAMEADGPVR</sequence>
<keyword evidence="2 5" id="KW-0812">Transmembrane</keyword>
<dbReference type="Proteomes" id="UP000267464">
    <property type="component" value="Unassembled WGS sequence"/>
</dbReference>
<feature type="transmembrane region" description="Helical" evidence="5">
    <location>
        <begin position="401"/>
        <end position="428"/>
    </location>
</feature>
<evidence type="ECO:0000256" key="2">
    <source>
        <dbReference type="ARBA" id="ARBA00022692"/>
    </source>
</evidence>
<feature type="transmembrane region" description="Helical" evidence="5">
    <location>
        <begin position="268"/>
        <end position="287"/>
    </location>
</feature>
<dbReference type="InterPro" id="IPR002645">
    <property type="entry name" value="STAS_dom"/>
</dbReference>
<gene>
    <name evidence="7" type="ORF">DZC73_14345</name>
</gene>
<dbReference type="PANTHER" id="PTHR11814">
    <property type="entry name" value="SULFATE TRANSPORTER"/>
    <property type="match status" value="1"/>
</dbReference>
<keyword evidence="8" id="KW-1185">Reference proteome</keyword>
<evidence type="ECO:0000256" key="3">
    <source>
        <dbReference type="ARBA" id="ARBA00022989"/>
    </source>
</evidence>
<proteinExistence type="predicted"/>
<dbReference type="CDD" id="cd07042">
    <property type="entry name" value="STAS_SulP_like_sulfate_transporter"/>
    <property type="match status" value="1"/>
</dbReference>
<reference evidence="7 8" key="1">
    <citation type="submission" date="2018-08" db="EMBL/GenBank/DDBJ databases">
        <authorList>
            <person name="Khan S.A."/>
            <person name="Jeon C.O."/>
            <person name="Chun B.H."/>
            <person name="Jeong S.E."/>
        </authorList>
    </citation>
    <scope>NUCLEOTIDE SEQUENCE [LARGE SCALE GENOMIC DNA]</scope>
    <source>
        <strain evidence="7 8">S-16</strain>
    </source>
</reference>
<feature type="transmembrane region" description="Helical" evidence="5">
    <location>
        <begin position="362"/>
        <end position="381"/>
    </location>
</feature>
<feature type="transmembrane region" description="Helical" evidence="5">
    <location>
        <begin position="60"/>
        <end position="82"/>
    </location>
</feature>
<feature type="transmembrane region" description="Helical" evidence="5">
    <location>
        <begin position="176"/>
        <end position="196"/>
    </location>
</feature>
<dbReference type="GO" id="GO:0016020">
    <property type="term" value="C:membrane"/>
    <property type="evidence" value="ECO:0007669"/>
    <property type="project" value="UniProtKB-SubCell"/>
</dbReference>
<keyword evidence="3 5" id="KW-1133">Transmembrane helix</keyword>
<dbReference type="Pfam" id="PF01740">
    <property type="entry name" value="STAS"/>
    <property type="match status" value="1"/>
</dbReference>
<dbReference type="PROSITE" id="PS50801">
    <property type="entry name" value="STAS"/>
    <property type="match status" value="1"/>
</dbReference>
<accession>A0A3N7HRT7</accession>
<feature type="domain" description="STAS" evidence="6">
    <location>
        <begin position="452"/>
        <end position="542"/>
    </location>
</feature>
<evidence type="ECO:0000256" key="4">
    <source>
        <dbReference type="ARBA" id="ARBA00023136"/>
    </source>
</evidence>
<dbReference type="Gene3D" id="3.30.750.24">
    <property type="entry name" value="STAS domain"/>
    <property type="match status" value="1"/>
</dbReference>
<name>A0A3N7HRT7_9BURK</name>
<evidence type="ECO:0000256" key="5">
    <source>
        <dbReference type="SAM" id="Phobius"/>
    </source>
</evidence>